<proteinExistence type="predicted"/>
<keyword evidence="3" id="KW-1185">Reference proteome</keyword>
<name>A0A5J6JFQ8_STRVI</name>
<gene>
    <name evidence="2" type="ORF">CP980_33820</name>
</gene>
<feature type="domain" description="Glyoxalase-like" evidence="1">
    <location>
        <begin position="21"/>
        <end position="128"/>
    </location>
</feature>
<dbReference type="GeneID" id="95615511"/>
<dbReference type="RefSeq" id="WP_150529932.1">
    <property type="nucleotide sequence ID" value="NZ_BNBW01000006.1"/>
</dbReference>
<dbReference type="Pfam" id="PF18029">
    <property type="entry name" value="Glyoxalase_6"/>
    <property type="match status" value="1"/>
</dbReference>
<accession>A0A5J6JFQ8</accession>
<dbReference type="CDD" id="cd06587">
    <property type="entry name" value="VOC"/>
    <property type="match status" value="1"/>
</dbReference>
<dbReference type="KEGG" id="svn:CP980_33820"/>
<evidence type="ECO:0000259" key="1">
    <source>
        <dbReference type="Pfam" id="PF18029"/>
    </source>
</evidence>
<evidence type="ECO:0000313" key="2">
    <source>
        <dbReference type="EMBL" id="QEV49385.1"/>
    </source>
</evidence>
<dbReference type="AlphaFoldDB" id="A0A5J6JFQ8"/>
<organism evidence="2 3">
    <name type="scientific">Streptomyces vinaceus</name>
    <dbReference type="NCBI Taxonomy" id="1960"/>
    <lineage>
        <taxon>Bacteria</taxon>
        <taxon>Bacillati</taxon>
        <taxon>Actinomycetota</taxon>
        <taxon>Actinomycetes</taxon>
        <taxon>Kitasatosporales</taxon>
        <taxon>Streptomycetaceae</taxon>
        <taxon>Streptomyces</taxon>
    </lineage>
</organism>
<dbReference type="SUPFAM" id="SSF54593">
    <property type="entry name" value="Glyoxalase/Bleomycin resistance protein/Dihydroxybiphenyl dioxygenase"/>
    <property type="match status" value="1"/>
</dbReference>
<protein>
    <submittedName>
        <fullName evidence="2">VOC family protein</fullName>
    </submittedName>
</protein>
<dbReference type="InterPro" id="IPR041581">
    <property type="entry name" value="Glyoxalase_6"/>
</dbReference>
<dbReference type="EMBL" id="CP023692">
    <property type="protein sequence ID" value="QEV49385.1"/>
    <property type="molecule type" value="Genomic_DNA"/>
</dbReference>
<sequence>MIDTDAGSAVSGKDLSYAIWAQDGGELANFYAAALGAQVAEPYREEHGRPAAFPVGVGDMMYVFWSAATFKARTWPQDELAFHMDIGFGDVEAAEERLLGLGATMPAHQPGEDLWTVLLDPSGQPFCVSSTH</sequence>
<dbReference type="PANTHER" id="PTHR35908:SF1">
    <property type="entry name" value="CONSERVED PROTEIN"/>
    <property type="match status" value="1"/>
</dbReference>
<reference evidence="2 3" key="1">
    <citation type="submission" date="2017-09" db="EMBL/GenBank/DDBJ databases">
        <authorList>
            <person name="Lee N."/>
            <person name="Cho B.-K."/>
        </authorList>
    </citation>
    <scope>NUCLEOTIDE SEQUENCE [LARGE SCALE GENOMIC DNA]</scope>
    <source>
        <strain evidence="2 3">ATCC 27476</strain>
    </source>
</reference>
<dbReference type="Proteomes" id="UP000325563">
    <property type="component" value="Chromosome"/>
</dbReference>
<evidence type="ECO:0000313" key="3">
    <source>
        <dbReference type="Proteomes" id="UP000325563"/>
    </source>
</evidence>
<dbReference type="PANTHER" id="PTHR35908">
    <property type="entry name" value="HYPOTHETICAL FUSION PROTEIN"/>
    <property type="match status" value="1"/>
</dbReference>
<dbReference type="Gene3D" id="3.10.180.10">
    <property type="entry name" value="2,3-Dihydroxybiphenyl 1,2-Dioxygenase, domain 1"/>
    <property type="match status" value="1"/>
</dbReference>
<dbReference type="InterPro" id="IPR029068">
    <property type="entry name" value="Glyas_Bleomycin-R_OHBP_Dase"/>
</dbReference>